<dbReference type="Pfam" id="PF01352">
    <property type="entry name" value="KRAB"/>
    <property type="match status" value="1"/>
</dbReference>
<proteinExistence type="predicted"/>
<dbReference type="PANTHER" id="PTHR23232:SF117">
    <property type="entry name" value="KRAB DOMAIN-CONTAINING PROTEIN"/>
    <property type="match status" value="1"/>
</dbReference>
<dbReference type="PROSITE" id="PS50805">
    <property type="entry name" value="KRAB"/>
    <property type="match status" value="1"/>
</dbReference>
<dbReference type="Ensembl" id="ENSVURT00010002096.1">
    <property type="protein sequence ID" value="ENSVURP00010001831.1"/>
    <property type="gene ID" value="ENSVURG00010001534.1"/>
</dbReference>
<evidence type="ECO:0000313" key="2">
    <source>
        <dbReference type="Ensembl" id="ENSVURP00010002310.1"/>
    </source>
</evidence>
<dbReference type="AlphaFoldDB" id="A0A4X2JZD1"/>
<sequence>MAPGTQRPSSQELVTFKDVDFIEEEWCFLSHSQKELYNEVMLENVQNVEILYENLKDMGCTTNLT</sequence>
<dbReference type="GeneTree" id="ENSGT00970000197329"/>
<evidence type="ECO:0000313" key="3">
    <source>
        <dbReference type="Proteomes" id="UP000314987"/>
    </source>
</evidence>
<feature type="domain" description="KRAB" evidence="1">
    <location>
        <begin position="14"/>
        <end position="65"/>
    </location>
</feature>
<keyword evidence="3" id="KW-1185">Reference proteome</keyword>
<dbReference type="InterPro" id="IPR036051">
    <property type="entry name" value="KRAB_dom_sf"/>
</dbReference>
<evidence type="ECO:0000259" key="1">
    <source>
        <dbReference type="PROSITE" id="PS50805"/>
    </source>
</evidence>
<dbReference type="CDD" id="cd07765">
    <property type="entry name" value="KRAB_A-box"/>
    <property type="match status" value="1"/>
</dbReference>
<name>A0A4X2JZD1_VOMUR</name>
<dbReference type="Proteomes" id="UP000314987">
    <property type="component" value="Unassembled WGS sequence"/>
</dbReference>
<reference evidence="2" key="2">
    <citation type="submission" date="2025-05" db="UniProtKB">
        <authorList>
            <consortium name="Ensembl"/>
        </authorList>
    </citation>
    <scope>IDENTIFICATION</scope>
</reference>
<dbReference type="SUPFAM" id="SSF109640">
    <property type="entry name" value="KRAB domain (Kruppel-associated box)"/>
    <property type="match status" value="1"/>
</dbReference>
<dbReference type="Ensembl" id="ENSVURT00010002636.1">
    <property type="protein sequence ID" value="ENSVURP00010002310.1"/>
    <property type="gene ID" value="ENSVURG00010001903.1"/>
</dbReference>
<dbReference type="InterPro" id="IPR050169">
    <property type="entry name" value="Krueppel_C2H2_ZnF"/>
</dbReference>
<dbReference type="PANTHER" id="PTHR23232">
    <property type="entry name" value="KRAB DOMAIN C2H2 ZINC FINGER"/>
    <property type="match status" value="1"/>
</dbReference>
<protein>
    <recommendedName>
        <fullName evidence="1">KRAB domain-containing protein</fullName>
    </recommendedName>
</protein>
<organism evidence="2 3">
    <name type="scientific">Vombatus ursinus</name>
    <name type="common">Common wombat</name>
    <dbReference type="NCBI Taxonomy" id="29139"/>
    <lineage>
        <taxon>Eukaryota</taxon>
        <taxon>Metazoa</taxon>
        <taxon>Chordata</taxon>
        <taxon>Craniata</taxon>
        <taxon>Vertebrata</taxon>
        <taxon>Euteleostomi</taxon>
        <taxon>Mammalia</taxon>
        <taxon>Metatheria</taxon>
        <taxon>Diprotodontia</taxon>
        <taxon>Vombatidae</taxon>
        <taxon>Vombatus</taxon>
    </lineage>
</organism>
<dbReference type="STRING" id="29139.ENSVURP00010001831"/>
<dbReference type="Gene3D" id="6.10.140.140">
    <property type="match status" value="1"/>
</dbReference>
<accession>A0A4X2JZD1</accession>
<dbReference type="InterPro" id="IPR001909">
    <property type="entry name" value="KRAB"/>
</dbReference>
<reference evidence="3" key="1">
    <citation type="submission" date="2018-12" db="EMBL/GenBank/DDBJ databases">
        <authorList>
            <person name="Yazar S."/>
        </authorList>
    </citation>
    <scope>NUCLEOTIDE SEQUENCE [LARGE SCALE GENOMIC DNA]</scope>
</reference>
<dbReference type="GO" id="GO:0006355">
    <property type="term" value="P:regulation of DNA-templated transcription"/>
    <property type="evidence" value="ECO:0007669"/>
    <property type="project" value="InterPro"/>
</dbReference>